<accession>A0ACB6RU17</accession>
<sequence length="130" mass="15115">MPTQIKVGDWGGWRLWYNSLRNASPGNGQRLGGLSGTPSRGQSEYCYALYPICDHHMIFECRNLKNYKAVAEQVRNHHSLTIKDLCTFPIYSRLSPWKDIGFAVRDYLTVPYWEHNHFDGANHPYTMTYD</sequence>
<comment type="caution">
    <text evidence="1">The sequence shown here is derived from an EMBL/GenBank/DDBJ whole genome shotgun (WGS) entry which is preliminary data.</text>
</comment>
<organism evidence="1 2">
    <name type="scientific">Macroventuria anomochaeta</name>
    <dbReference type="NCBI Taxonomy" id="301207"/>
    <lineage>
        <taxon>Eukaryota</taxon>
        <taxon>Fungi</taxon>
        <taxon>Dikarya</taxon>
        <taxon>Ascomycota</taxon>
        <taxon>Pezizomycotina</taxon>
        <taxon>Dothideomycetes</taxon>
        <taxon>Pleosporomycetidae</taxon>
        <taxon>Pleosporales</taxon>
        <taxon>Pleosporineae</taxon>
        <taxon>Didymellaceae</taxon>
        <taxon>Macroventuria</taxon>
    </lineage>
</organism>
<evidence type="ECO:0000313" key="1">
    <source>
        <dbReference type="EMBL" id="KAF2625470.1"/>
    </source>
</evidence>
<dbReference type="EMBL" id="MU006725">
    <property type="protein sequence ID" value="KAF2625470.1"/>
    <property type="molecule type" value="Genomic_DNA"/>
</dbReference>
<dbReference type="Proteomes" id="UP000799754">
    <property type="component" value="Unassembled WGS sequence"/>
</dbReference>
<reference evidence="1" key="1">
    <citation type="journal article" date="2020" name="Stud. Mycol.">
        <title>101 Dothideomycetes genomes: a test case for predicting lifestyles and emergence of pathogens.</title>
        <authorList>
            <person name="Haridas S."/>
            <person name="Albert R."/>
            <person name="Binder M."/>
            <person name="Bloem J."/>
            <person name="Labutti K."/>
            <person name="Salamov A."/>
            <person name="Andreopoulos B."/>
            <person name="Baker S."/>
            <person name="Barry K."/>
            <person name="Bills G."/>
            <person name="Bluhm B."/>
            <person name="Cannon C."/>
            <person name="Castanera R."/>
            <person name="Culley D."/>
            <person name="Daum C."/>
            <person name="Ezra D."/>
            <person name="Gonzalez J."/>
            <person name="Henrissat B."/>
            <person name="Kuo A."/>
            <person name="Liang C."/>
            <person name="Lipzen A."/>
            <person name="Lutzoni F."/>
            <person name="Magnuson J."/>
            <person name="Mondo S."/>
            <person name="Nolan M."/>
            <person name="Ohm R."/>
            <person name="Pangilinan J."/>
            <person name="Park H.-J."/>
            <person name="Ramirez L."/>
            <person name="Alfaro M."/>
            <person name="Sun H."/>
            <person name="Tritt A."/>
            <person name="Yoshinaga Y."/>
            <person name="Zwiers L.-H."/>
            <person name="Turgeon B."/>
            <person name="Goodwin S."/>
            <person name="Spatafora J."/>
            <person name="Crous P."/>
            <person name="Grigoriev I."/>
        </authorList>
    </citation>
    <scope>NUCLEOTIDE SEQUENCE</scope>
    <source>
        <strain evidence="1">CBS 525.71</strain>
    </source>
</reference>
<name>A0ACB6RU17_9PLEO</name>
<keyword evidence="2" id="KW-1185">Reference proteome</keyword>
<gene>
    <name evidence="1" type="ORF">BU25DRAFT_460206</name>
</gene>
<evidence type="ECO:0000313" key="2">
    <source>
        <dbReference type="Proteomes" id="UP000799754"/>
    </source>
</evidence>
<proteinExistence type="predicted"/>
<protein>
    <submittedName>
        <fullName evidence="1">Uncharacterized protein</fullName>
    </submittedName>
</protein>